<dbReference type="Proteomes" id="UP000017559">
    <property type="component" value="Unassembled WGS sequence"/>
</dbReference>
<evidence type="ECO:0000313" key="3">
    <source>
        <dbReference type="EMBL" id="ESK90471.1"/>
    </source>
</evidence>
<keyword evidence="2" id="KW-0812">Transmembrane</keyword>
<evidence type="ECO:0000256" key="1">
    <source>
        <dbReference type="SAM" id="MobiDB-lite"/>
    </source>
</evidence>
<feature type="region of interest" description="Disordered" evidence="1">
    <location>
        <begin position="1"/>
        <end position="46"/>
    </location>
</feature>
<feature type="compositionally biased region" description="Low complexity" evidence="1">
    <location>
        <begin position="7"/>
        <end position="19"/>
    </location>
</feature>
<feature type="transmembrane region" description="Helical" evidence="2">
    <location>
        <begin position="216"/>
        <end position="235"/>
    </location>
</feature>
<dbReference type="KEGG" id="mrr:Moror_13640"/>
<evidence type="ECO:0000256" key="2">
    <source>
        <dbReference type="SAM" id="Phobius"/>
    </source>
</evidence>
<sequence length="242" mass="26840">MATFQPSFSTKARSSASSSPVNMNRLIKNKKPSSESSSPERKVSTIGSNVIMSRTMMEAMGPVSKPTLSHHSTAPVVSSSGIAAWSWSSVLPKSRTEQYWAARALSAETLLTARTEHQWEIRDLTRYQEERRSTEVAALTKAHDERLAKLEKLIIILIGVLVLFAAALFFVYVTSAPLNPRNDPRGKSFAHFTIPILSPFASVVEHETSTVGAKTILSISMVFATLVYFAFRYWLSSRNIRS</sequence>
<keyword evidence="4" id="KW-1185">Reference proteome</keyword>
<name>V2XCA7_MONRO</name>
<dbReference type="AlphaFoldDB" id="V2XCA7"/>
<dbReference type="EMBL" id="AWSO01000440">
    <property type="protein sequence ID" value="ESK90471.1"/>
    <property type="molecule type" value="Genomic_DNA"/>
</dbReference>
<organism evidence="3 4">
    <name type="scientific">Moniliophthora roreri (strain MCA 2997)</name>
    <name type="common">Cocoa frosty pod rot fungus</name>
    <name type="synonym">Crinipellis roreri</name>
    <dbReference type="NCBI Taxonomy" id="1381753"/>
    <lineage>
        <taxon>Eukaryota</taxon>
        <taxon>Fungi</taxon>
        <taxon>Dikarya</taxon>
        <taxon>Basidiomycota</taxon>
        <taxon>Agaricomycotina</taxon>
        <taxon>Agaricomycetes</taxon>
        <taxon>Agaricomycetidae</taxon>
        <taxon>Agaricales</taxon>
        <taxon>Marasmiineae</taxon>
        <taxon>Marasmiaceae</taxon>
        <taxon>Moniliophthora</taxon>
    </lineage>
</organism>
<dbReference type="OrthoDB" id="3265172at2759"/>
<dbReference type="HOGENOM" id="CLU_099959_0_0_1"/>
<proteinExistence type="predicted"/>
<keyword evidence="2" id="KW-1133">Transmembrane helix</keyword>
<gene>
    <name evidence="3" type="ORF">Moror_13640</name>
</gene>
<reference evidence="3 4" key="1">
    <citation type="journal article" date="2014" name="BMC Genomics">
        <title>Genome and secretome analysis of the hemibiotrophic fungal pathogen, Moniliophthora roreri, which causes frosty pod rot disease of cacao: mechanisms of the biotrophic and necrotrophic phases.</title>
        <authorList>
            <person name="Meinhardt L.W."/>
            <person name="Costa G.G.L."/>
            <person name="Thomazella D.P.T."/>
            <person name="Teixeira P.J.P.L."/>
            <person name="Carazzolle M.F."/>
            <person name="Schuster S.C."/>
            <person name="Carlson J.E."/>
            <person name="Guiltinan M.J."/>
            <person name="Mieczkowski P."/>
            <person name="Farmer A."/>
            <person name="Ramaraj T."/>
            <person name="Crozier J."/>
            <person name="Davis R.E."/>
            <person name="Shao J."/>
            <person name="Melnick R.L."/>
            <person name="Pereira G.A.G."/>
            <person name="Bailey B.A."/>
        </authorList>
    </citation>
    <scope>NUCLEOTIDE SEQUENCE [LARGE SCALE GENOMIC DNA]</scope>
    <source>
        <strain evidence="3 4">MCA 2997</strain>
    </source>
</reference>
<comment type="caution">
    <text evidence="3">The sequence shown here is derived from an EMBL/GenBank/DDBJ whole genome shotgun (WGS) entry which is preliminary data.</text>
</comment>
<feature type="transmembrane region" description="Helical" evidence="2">
    <location>
        <begin position="153"/>
        <end position="173"/>
    </location>
</feature>
<accession>V2XCA7</accession>
<protein>
    <submittedName>
        <fullName evidence="3">Uncharacterized protein</fullName>
    </submittedName>
</protein>
<keyword evidence="2" id="KW-0472">Membrane</keyword>
<evidence type="ECO:0000313" key="4">
    <source>
        <dbReference type="Proteomes" id="UP000017559"/>
    </source>
</evidence>